<dbReference type="GO" id="GO:0030246">
    <property type="term" value="F:carbohydrate binding"/>
    <property type="evidence" value="ECO:0007669"/>
    <property type="project" value="UniProtKB-KW"/>
</dbReference>
<gene>
    <name evidence="17" type="primary">LOC110780079</name>
</gene>
<dbReference type="GO" id="GO:0048544">
    <property type="term" value="P:recognition of pollen"/>
    <property type="evidence" value="ECO:0007669"/>
    <property type="project" value="InterPro"/>
</dbReference>
<dbReference type="PROSITE" id="PS50011">
    <property type="entry name" value="PROTEIN_KINASE_DOM"/>
    <property type="match status" value="1"/>
</dbReference>
<keyword evidence="16" id="KW-1185">Reference proteome</keyword>
<accession>A0A9R0I0B7</accession>
<evidence type="ECO:0000256" key="6">
    <source>
        <dbReference type="ARBA" id="ARBA00022741"/>
    </source>
</evidence>
<dbReference type="SUPFAM" id="SSF56112">
    <property type="entry name" value="Protein kinase-like (PK-like)"/>
    <property type="match status" value="1"/>
</dbReference>
<name>A0A9R0I0B7_SPIOL</name>
<dbReference type="GO" id="GO:0005524">
    <property type="term" value="F:ATP binding"/>
    <property type="evidence" value="ECO:0007669"/>
    <property type="project" value="UniProtKB-KW"/>
</dbReference>
<evidence type="ECO:0000256" key="12">
    <source>
        <dbReference type="SAM" id="Phobius"/>
    </source>
</evidence>
<dbReference type="GO" id="GO:0005886">
    <property type="term" value="C:plasma membrane"/>
    <property type="evidence" value="ECO:0007669"/>
    <property type="project" value="UniProtKB-SubCell"/>
</dbReference>
<keyword evidence="5" id="KW-0732">Signal</keyword>
<dbReference type="Pfam" id="PF07714">
    <property type="entry name" value="PK_Tyr_Ser-Thr"/>
    <property type="match status" value="1"/>
</dbReference>
<dbReference type="PROSITE" id="PS50927">
    <property type="entry name" value="BULB_LECTIN"/>
    <property type="match status" value="1"/>
</dbReference>
<dbReference type="InterPro" id="IPR001480">
    <property type="entry name" value="Bulb-type_lectin_dom"/>
</dbReference>
<comment type="catalytic activity">
    <reaction evidence="11">
        <text>L-threonyl-[protein] + ATP = O-phospho-L-threonyl-[protein] + ADP + H(+)</text>
        <dbReference type="Rhea" id="RHEA:46608"/>
        <dbReference type="Rhea" id="RHEA-COMP:11060"/>
        <dbReference type="Rhea" id="RHEA-COMP:11605"/>
        <dbReference type="ChEBI" id="CHEBI:15378"/>
        <dbReference type="ChEBI" id="CHEBI:30013"/>
        <dbReference type="ChEBI" id="CHEBI:30616"/>
        <dbReference type="ChEBI" id="CHEBI:61977"/>
        <dbReference type="ChEBI" id="CHEBI:456216"/>
        <dbReference type="EC" id="2.7.11.1"/>
    </reaction>
</comment>
<evidence type="ECO:0000313" key="17">
    <source>
        <dbReference type="RefSeq" id="XP_021840201.2"/>
    </source>
</evidence>
<dbReference type="Pfam" id="PF01453">
    <property type="entry name" value="B_lectin"/>
    <property type="match status" value="1"/>
</dbReference>
<evidence type="ECO:0000313" key="16">
    <source>
        <dbReference type="Proteomes" id="UP000813463"/>
    </source>
</evidence>
<comment type="catalytic activity">
    <reaction evidence="11">
        <text>L-seryl-[protein] + ATP = O-phospho-L-seryl-[protein] + ADP + H(+)</text>
        <dbReference type="Rhea" id="RHEA:17989"/>
        <dbReference type="Rhea" id="RHEA-COMP:9863"/>
        <dbReference type="Rhea" id="RHEA-COMP:11604"/>
        <dbReference type="ChEBI" id="CHEBI:15378"/>
        <dbReference type="ChEBI" id="CHEBI:29999"/>
        <dbReference type="ChEBI" id="CHEBI:30616"/>
        <dbReference type="ChEBI" id="CHEBI:83421"/>
        <dbReference type="ChEBI" id="CHEBI:456216"/>
        <dbReference type="EC" id="2.7.11.1"/>
    </reaction>
</comment>
<dbReference type="RefSeq" id="XP_021840201.2">
    <property type="nucleotide sequence ID" value="XM_021984509.2"/>
</dbReference>
<dbReference type="CDD" id="cd01098">
    <property type="entry name" value="PAN_AP_plant"/>
    <property type="match status" value="1"/>
</dbReference>
<keyword evidence="7 11" id="KW-0418">Kinase</keyword>
<organism evidence="16 17">
    <name type="scientific">Spinacia oleracea</name>
    <name type="common">Spinach</name>
    <dbReference type="NCBI Taxonomy" id="3562"/>
    <lineage>
        <taxon>Eukaryota</taxon>
        <taxon>Viridiplantae</taxon>
        <taxon>Streptophyta</taxon>
        <taxon>Embryophyta</taxon>
        <taxon>Tracheophyta</taxon>
        <taxon>Spermatophyta</taxon>
        <taxon>Magnoliopsida</taxon>
        <taxon>eudicotyledons</taxon>
        <taxon>Gunneridae</taxon>
        <taxon>Pentapetalae</taxon>
        <taxon>Caryophyllales</taxon>
        <taxon>Chenopodiaceae</taxon>
        <taxon>Chenopodioideae</taxon>
        <taxon>Anserineae</taxon>
        <taxon>Spinacia</taxon>
    </lineage>
</organism>
<dbReference type="InterPro" id="IPR024171">
    <property type="entry name" value="SRK-like_kinase"/>
</dbReference>
<dbReference type="Pfam" id="PF00954">
    <property type="entry name" value="S_locus_glycop"/>
    <property type="match status" value="1"/>
</dbReference>
<dbReference type="PIRSF" id="PIRSF000641">
    <property type="entry name" value="SRK"/>
    <property type="match status" value="1"/>
</dbReference>
<dbReference type="InterPro" id="IPR008271">
    <property type="entry name" value="Ser/Thr_kinase_AS"/>
</dbReference>
<dbReference type="Gene3D" id="1.10.510.10">
    <property type="entry name" value="Transferase(Phosphotransferase) domain 1"/>
    <property type="match status" value="1"/>
</dbReference>
<dbReference type="SUPFAM" id="SSF51110">
    <property type="entry name" value="alpha-D-mannose-specific plant lectins"/>
    <property type="match status" value="1"/>
</dbReference>
<feature type="transmembrane region" description="Helical" evidence="12">
    <location>
        <begin position="453"/>
        <end position="474"/>
    </location>
</feature>
<proteinExistence type="inferred from homology"/>
<dbReference type="PANTHER" id="PTHR27002">
    <property type="entry name" value="RECEPTOR-LIKE SERINE/THREONINE-PROTEIN KINASE SD1-8"/>
    <property type="match status" value="1"/>
</dbReference>
<dbReference type="CDD" id="cd00028">
    <property type="entry name" value="B_lectin"/>
    <property type="match status" value="1"/>
</dbReference>
<evidence type="ECO:0000256" key="1">
    <source>
        <dbReference type="ARBA" id="ARBA00004251"/>
    </source>
</evidence>
<dbReference type="InterPro" id="IPR003609">
    <property type="entry name" value="Pan_app"/>
</dbReference>
<keyword evidence="10" id="KW-0325">Glycoprotein</keyword>
<evidence type="ECO:0000256" key="3">
    <source>
        <dbReference type="ARBA" id="ARBA00022527"/>
    </source>
</evidence>
<sequence>MGNLCLCKKTIPISGFLLKLVSLTLIFALCSNAASTITQGQVLKDGETLISDNGSFEFGFFSPSNSSLRYVGIWYSNISVDSVVWVANRNAPIRGNNGSLTLGNDGNLVAFDGNGNGSVIWSSNTTIVSKNYTAILHNDGNLEIRGSNNYPVPSFTCWESFNYPTDTYMPGMRVPVNPNIGETRILTSWKTMNDPSSGNYSMGVDSRAAPQFVIWEGSIRRWRTGYWNGLSFTGVPNMAAFYYYGFKLSNADSDGIMYFSYSPLDRLGKFRFQMTWDGFEKSFTWANNGGKEWTMLQQEPWSECDEFNKCGVNGYCNNATDDSICGCFNGFAPKFPDQWRNGSWSGGCVRMNQLKCEIRNNSLIAEDGFLVVDNVKLPDFANLMGAAEEDDCGKQCLQNCSCRAYAYVGGIGCMTWSGELSDIQQFAEGGNRLHIRVSSSVLGDKGKLSGPKIAAVVISGVLFFFILLVCLWKYNKKLKDKRKNDALTVELRKGQGSSTDISGSQEIIYEENLANAKDLPLFNYNLVASATNFFSMENKLGEGGFGPVYKGTLPGGQEIAVKKLSRKSGQGMEEFMNEIMLIAKLQHRNLVRILGCCVFGEEKMLLYEYMPNKSLDGLIFDPIKKQELDWNKRFTIIEGIARGLLYLHRDARCTIIHRDLKASNILLDKEMNPKISDFGMARIFGGDQDEGNTTRVVGTYGYMSPEYAMEGFFSERSDVYSFGVLLLEVVTGQRSTRFRYSEHTNLIDYAWKVWSEGRTMELADPSFGSSCPSNEVIRCVHIALLCVQDSAVYRPTMSQVVLWLETDSLALSNPREPTLAYSSNRRFVDIDIHKGFQDIESSNHVTVTMLVGR</sequence>
<dbReference type="SMART" id="SM00473">
    <property type="entry name" value="PAN_AP"/>
    <property type="match status" value="1"/>
</dbReference>
<evidence type="ECO:0000259" key="14">
    <source>
        <dbReference type="PROSITE" id="PS50927"/>
    </source>
</evidence>
<evidence type="ECO:0000256" key="10">
    <source>
        <dbReference type="ARBA" id="ARBA00023180"/>
    </source>
</evidence>
<dbReference type="PROSITE" id="PS00108">
    <property type="entry name" value="PROTEIN_KINASE_ST"/>
    <property type="match status" value="1"/>
</dbReference>
<keyword evidence="12" id="KW-0472">Membrane</keyword>
<keyword evidence="9" id="KW-1015">Disulfide bond</keyword>
<dbReference type="Proteomes" id="UP000813463">
    <property type="component" value="Chromosome 6"/>
</dbReference>
<feature type="domain" description="Protein kinase" evidence="13">
    <location>
        <begin position="534"/>
        <end position="819"/>
    </location>
</feature>
<dbReference type="InterPro" id="IPR001245">
    <property type="entry name" value="Ser-Thr/Tyr_kinase_cat_dom"/>
</dbReference>
<dbReference type="InterPro" id="IPR000719">
    <property type="entry name" value="Prot_kinase_dom"/>
</dbReference>
<reference evidence="16" key="1">
    <citation type="journal article" date="2021" name="Nat. Commun.">
        <title>Genomic analyses provide insights into spinach domestication and the genetic basis of agronomic traits.</title>
        <authorList>
            <person name="Cai X."/>
            <person name="Sun X."/>
            <person name="Xu C."/>
            <person name="Sun H."/>
            <person name="Wang X."/>
            <person name="Ge C."/>
            <person name="Zhang Z."/>
            <person name="Wang Q."/>
            <person name="Fei Z."/>
            <person name="Jiao C."/>
            <person name="Wang Q."/>
        </authorList>
    </citation>
    <scope>NUCLEOTIDE SEQUENCE [LARGE SCALE GENOMIC DNA]</scope>
    <source>
        <strain evidence="16">cv. Varoflay</strain>
    </source>
</reference>
<comment type="similarity">
    <text evidence="11">Belongs to the protein kinase superfamily. Ser/Thr protein kinase family.</text>
</comment>
<keyword evidence="3 11" id="KW-0723">Serine/threonine-protein kinase</keyword>
<dbReference type="KEGG" id="soe:110780079"/>
<evidence type="ECO:0000256" key="11">
    <source>
        <dbReference type="PIRNR" id="PIRNR000641"/>
    </source>
</evidence>
<keyword evidence="12" id="KW-0812">Transmembrane</keyword>
<keyword evidence="8 11" id="KW-0067">ATP-binding</keyword>
<evidence type="ECO:0000259" key="15">
    <source>
        <dbReference type="PROSITE" id="PS50948"/>
    </source>
</evidence>
<keyword evidence="6 11" id="KW-0547">Nucleotide-binding</keyword>
<dbReference type="EC" id="2.7.11.1" evidence="11"/>
<evidence type="ECO:0000256" key="8">
    <source>
        <dbReference type="ARBA" id="ARBA00022840"/>
    </source>
</evidence>
<protein>
    <recommendedName>
        <fullName evidence="11">Receptor-like serine/threonine-protein kinase</fullName>
        <ecNumber evidence="11">2.7.11.1</ecNumber>
    </recommendedName>
</protein>
<evidence type="ECO:0000256" key="4">
    <source>
        <dbReference type="ARBA" id="ARBA00022679"/>
    </source>
</evidence>
<dbReference type="GO" id="GO:0004674">
    <property type="term" value="F:protein serine/threonine kinase activity"/>
    <property type="evidence" value="ECO:0007669"/>
    <property type="project" value="UniProtKB-KW"/>
</dbReference>
<dbReference type="GeneID" id="110780079"/>
<dbReference type="SMART" id="SM00220">
    <property type="entry name" value="S_TKc"/>
    <property type="match status" value="1"/>
</dbReference>
<dbReference type="PANTHER" id="PTHR27002:SF181">
    <property type="entry name" value="RECEPTOR-LIKE SERINE_THREONINE-PROTEIN KINASE"/>
    <property type="match status" value="1"/>
</dbReference>
<comment type="subcellular location">
    <subcellularLocation>
        <location evidence="1">Cell membrane</location>
        <topology evidence="1">Single-pass type I membrane protein</topology>
    </subcellularLocation>
</comment>
<dbReference type="InterPro" id="IPR000858">
    <property type="entry name" value="S_locus_glycoprot_dom"/>
</dbReference>
<keyword evidence="12" id="KW-1133">Transmembrane helix</keyword>
<keyword evidence="2" id="KW-1003">Cell membrane</keyword>
<evidence type="ECO:0000256" key="7">
    <source>
        <dbReference type="ARBA" id="ARBA00022777"/>
    </source>
</evidence>
<reference evidence="17" key="2">
    <citation type="submission" date="2025-08" db="UniProtKB">
        <authorList>
            <consortium name="RefSeq"/>
        </authorList>
    </citation>
    <scope>IDENTIFICATION</scope>
    <source>
        <tissue evidence="17">Leaf</tissue>
    </source>
</reference>
<dbReference type="AlphaFoldDB" id="A0A9R0I0B7"/>
<evidence type="ECO:0000256" key="9">
    <source>
        <dbReference type="ARBA" id="ARBA00023157"/>
    </source>
</evidence>
<dbReference type="Gene3D" id="2.90.10.10">
    <property type="entry name" value="Bulb-type lectin domain"/>
    <property type="match status" value="1"/>
</dbReference>
<evidence type="ECO:0000256" key="2">
    <source>
        <dbReference type="ARBA" id="ARBA00022475"/>
    </source>
</evidence>
<keyword evidence="4 11" id="KW-0808">Transferase</keyword>
<dbReference type="PROSITE" id="PS50948">
    <property type="entry name" value="PAN"/>
    <property type="match status" value="1"/>
</dbReference>
<dbReference type="InterPro" id="IPR011009">
    <property type="entry name" value="Kinase-like_dom_sf"/>
</dbReference>
<dbReference type="SMART" id="SM00108">
    <property type="entry name" value="B_lectin"/>
    <property type="match status" value="1"/>
</dbReference>
<feature type="domain" description="Bulb-type lectin" evidence="14">
    <location>
        <begin position="34"/>
        <end position="157"/>
    </location>
</feature>
<feature type="domain" description="Apple" evidence="15">
    <location>
        <begin position="356"/>
        <end position="439"/>
    </location>
</feature>
<dbReference type="Pfam" id="PF08276">
    <property type="entry name" value="PAN_2"/>
    <property type="match status" value="1"/>
</dbReference>
<dbReference type="CDD" id="cd14066">
    <property type="entry name" value="STKc_IRAK"/>
    <property type="match status" value="1"/>
</dbReference>
<evidence type="ECO:0000256" key="5">
    <source>
        <dbReference type="ARBA" id="ARBA00022729"/>
    </source>
</evidence>
<evidence type="ECO:0000259" key="13">
    <source>
        <dbReference type="PROSITE" id="PS50011"/>
    </source>
</evidence>
<dbReference type="Gene3D" id="3.30.200.20">
    <property type="entry name" value="Phosphorylase Kinase, domain 1"/>
    <property type="match status" value="1"/>
</dbReference>
<dbReference type="InterPro" id="IPR036426">
    <property type="entry name" value="Bulb-type_lectin_dom_sf"/>
</dbReference>